<dbReference type="RefSeq" id="WP_125295234.1">
    <property type="nucleotide sequence ID" value="NZ_DAMAQE010000068.1"/>
</dbReference>
<reference evidence="2 5" key="2">
    <citation type="submission" date="2023-10" db="EMBL/GenBank/DDBJ databases">
        <authorList>
            <person name="Dale J."/>
        </authorList>
    </citation>
    <scope>NUCLEOTIDE SEQUENCE [LARGE SCALE GENOMIC DNA]</scope>
    <source>
        <strain evidence="2 5">2023EL-00970</strain>
    </source>
</reference>
<dbReference type="SUPFAM" id="SSF88697">
    <property type="entry name" value="PUA domain-like"/>
    <property type="match status" value="1"/>
</dbReference>
<dbReference type="Proteomes" id="UP001187066">
    <property type="component" value="Unassembled WGS sequence"/>
</dbReference>
<protein>
    <submittedName>
        <fullName evidence="3">ASCH domain-containing protein</fullName>
    </submittedName>
</protein>
<dbReference type="SMART" id="SM01022">
    <property type="entry name" value="ASCH"/>
    <property type="match status" value="1"/>
</dbReference>
<name>A0A3R9G3Q7_9ENTR</name>
<dbReference type="InterPro" id="IPR007374">
    <property type="entry name" value="ASCH_domain"/>
</dbReference>
<evidence type="ECO:0000313" key="5">
    <source>
        <dbReference type="Proteomes" id="UP001187066"/>
    </source>
</evidence>
<proteinExistence type="predicted"/>
<dbReference type="InterPro" id="IPR015947">
    <property type="entry name" value="PUA-like_sf"/>
</dbReference>
<dbReference type="OrthoDB" id="9807542at2"/>
<organism evidence="3 4">
    <name type="scientific">Atlantibacter subterraneus</name>
    <dbReference type="NCBI Taxonomy" id="255519"/>
    <lineage>
        <taxon>Bacteria</taxon>
        <taxon>Pseudomonadati</taxon>
        <taxon>Pseudomonadota</taxon>
        <taxon>Gammaproteobacteria</taxon>
        <taxon>Enterobacterales</taxon>
        <taxon>Enterobacteriaceae</taxon>
        <taxon>Atlantibacter</taxon>
    </lineage>
</organism>
<comment type="caution">
    <text evidence="3">The sequence shown here is derived from an EMBL/GenBank/DDBJ whole genome shotgun (WGS) entry which is preliminary data.</text>
</comment>
<reference evidence="3 4" key="1">
    <citation type="submission" date="2018-10" db="EMBL/GenBank/DDBJ databases">
        <title>Transmission dynamics of multidrug resistant bacteria on intensive care unit surfaces.</title>
        <authorList>
            <person name="D'Souza A.W."/>
            <person name="Potter R.F."/>
            <person name="Wallace M."/>
            <person name="Shupe A."/>
            <person name="Patel S."/>
            <person name="Sun S."/>
            <person name="Gul D."/>
            <person name="Kwon J.H."/>
            <person name="Andleeb S."/>
            <person name="Burnham C.-A.D."/>
            <person name="Dantas G."/>
        </authorList>
    </citation>
    <scope>NUCLEOTIDE SEQUENCE [LARGE SCALE GENOMIC DNA]</scope>
    <source>
        <strain evidence="3 4">AS_373</strain>
    </source>
</reference>
<evidence type="ECO:0000259" key="1">
    <source>
        <dbReference type="SMART" id="SM01022"/>
    </source>
</evidence>
<dbReference type="EMBL" id="RHXB01000017">
    <property type="protein sequence ID" value="RSE22499.1"/>
    <property type="molecule type" value="Genomic_DNA"/>
</dbReference>
<dbReference type="PANTHER" id="PTHR39203:SF1">
    <property type="entry name" value="CYTOPLASMIC PROTEIN"/>
    <property type="match status" value="1"/>
</dbReference>
<dbReference type="Gene3D" id="3.10.400.10">
    <property type="entry name" value="Sulfate adenylyltransferase"/>
    <property type="match status" value="1"/>
</dbReference>
<evidence type="ECO:0000313" key="3">
    <source>
        <dbReference type="EMBL" id="RSE22499.1"/>
    </source>
</evidence>
<dbReference type="Pfam" id="PF04266">
    <property type="entry name" value="ASCH"/>
    <property type="match status" value="1"/>
</dbReference>
<dbReference type="AlphaFoldDB" id="A0A3R9G3Q7"/>
<dbReference type="InterPro" id="IPR009326">
    <property type="entry name" value="DUF984"/>
</dbReference>
<evidence type="ECO:0000313" key="2">
    <source>
        <dbReference type="EMBL" id="MDV7023930.1"/>
    </source>
</evidence>
<accession>A0A3R9G3Q7</accession>
<evidence type="ECO:0000313" key="4">
    <source>
        <dbReference type="Proteomes" id="UP000275331"/>
    </source>
</evidence>
<sequence>MTTTLNRLQQRYPQAAIWGFGDSPQMADELAALVIQGRKRASCSALVSYLKEPILPGSYNIILNGRDEPVCVIRTTVLRVVRYGDVTAELASREGEGDLSLAYWQGSHQAFFEREGTWAPEMELVFEEFELVEVV</sequence>
<dbReference type="PIRSF" id="PIRSF021320">
    <property type="entry name" value="DUF984"/>
    <property type="match status" value="1"/>
</dbReference>
<dbReference type="CDD" id="cd06553">
    <property type="entry name" value="ASCH_Ef3133_like"/>
    <property type="match status" value="1"/>
</dbReference>
<keyword evidence="5" id="KW-1185">Reference proteome</keyword>
<dbReference type="PANTHER" id="PTHR39203">
    <property type="entry name" value="CYTOPLASMIC PROTEIN-RELATED"/>
    <property type="match status" value="1"/>
</dbReference>
<gene>
    <name evidence="3" type="ORF">EGT71_20685</name>
    <name evidence="2" type="ORF">R4P48_14735</name>
</gene>
<dbReference type="Proteomes" id="UP000275331">
    <property type="component" value="Unassembled WGS sequence"/>
</dbReference>
<feature type="domain" description="ASCH" evidence="1">
    <location>
        <begin position="18"/>
        <end position="133"/>
    </location>
</feature>
<dbReference type="EMBL" id="JAWLOF010000010">
    <property type="protein sequence ID" value="MDV7023930.1"/>
    <property type="molecule type" value="Genomic_DNA"/>
</dbReference>